<sequence>MNNIKTEKLISIALRMYDAMHSSNKERCSYKRFFGKINLQIKNDTKDNVNINALNNNIKYISHHHICFCASHYAIKYHFFEGYAFDTSLKLGCKTWNEMNDSSYFILDLHDTLYVSVNKDTDKKENLISTICREQHLLVDKDILKEQTKIIIKKNKEYIKRKTYWECFKEAMICIPKNNETITRGIIYTYLQKWNDKNNVKLFIPS</sequence>
<dbReference type="EMBL" id="MN739215">
    <property type="protein sequence ID" value="QHS94023.1"/>
    <property type="molecule type" value="Genomic_DNA"/>
</dbReference>
<evidence type="ECO:0000313" key="1">
    <source>
        <dbReference type="EMBL" id="QHS94023.1"/>
    </source>
</evidence>
<dbReference type="AlphaFoldDB" id="A0A6C0BRX4"/>
<proteinExistence type="predicted"/>
<name>A0A6C0BRX4_9ZZZZ</name>
<protein>
    <submittedName>
        <fullName evidence="1">Uncharacterized protein</fullName>
    </submittedName>
</protein>
<accession>A0A6C0BRX4</accession>
<reference evidence="1" key="1">
    <citation type="journal article" date="2020" name="Nature">
        <title>Giant virus diversity and host interactions through global metagenomics.</title>
        <authorList>
            <person name="Schulz F."/>
            <person name="Roux S."/>
            <person name="Paez-Espino D."/>
            <person name="Jungbluth S."/>
            <person name="Walsh D.A."/>
            <person name="Denef V.J."/>
            <person name="McMahon K.D."/>
            <person name="Konstantinidis K.T."/>
            <person name="Eloe-Fadrosh E.A."/>
            <person name="Kyrpides N.C."/>
            <person name="Woyke T."/>
        </authorList>
    </citation>
    <scope>NUCLEOTIDE SEQUENCE</scope>
    <source>
        <strain evidence="1">GVMAG-M-3300018416-26</strain>
    </source>
</reference>
<organism evidence="1">
    <name type="scientific">viral metagenome</name>
    <dbReference type="NCBI Taxonomy" id="1070528"/>
    <lineage>
        <taxon>unclassified sequences</taxon>
        <taxon>metagenomes</taxon>
        <taxon>organismal metagenomes</taxon>
    </lineage>
</organism>